<organism evidence="5 6">
    <name type="scientific">Anaerohalosphaera lusitana</name>
    <dbReference type="NCBI Taxonomy" id="1936003"/>
    <lineage>
        <taxon>Bacteria</taxon>
        <taxon>Pseudomonadati</taxon>
        <taxon>Planctomycetota</taxon>
        <taxon>Phycisphaerae</taxon>
        <taxon>Sedimentisphaerales</taxon>
        <taxon>Anaerohalosphaeraceae</taxon>
        <taxon>Anaerohalosphaera</taxon>
    </lineage>
</organism>
<evidence type="ECO:0000256" key="3">
    <source>
        <dbReference type="SAM" id="SignalP"/>
    </source>
</evidence>
<keyword evidence="1" id="KW-0697">Rotamase</keyword>
<protein>
    <submittedName>
        <fullName evidence="5">Foldase protein PrsA 1</fullName>
        <ecNumber evidence="5">5.2.1.8</ecNumber>
    </submittedName>
</protein>
<name>A0A1U9NH80_9BACT</name>
<reference evidence="6" key="1">
    <citation type="submission" date="2017-02" db="EMBL/GenBank/DDBJ databases">
        <title>Comparative genomics and description of representatives of a novel lineage of planctomycetes thriving in anoxic sediments.</title>
        <authorList>
            <person name="Spring S."/>
            <person name="Bunk B."/>
            <person name="Sproer C."/>
        </authorList>
    </citation>
    <scope>NUCLEOTIDE SEQUENCE [LARGE SCALE GENOMIC DNA]</scope>
    <source>
        <strain evidence="6">ST-NAGAB-D1</strain>
    </source>
</reference>
<evidence type="ECO:0000313" key="6">
    <source>
        <dbReference type="Proteomes" id="UP000189674"/>
    </source>
</evidence>
<dbReference type="InterPro" id="IPR046357">
    <property type="entry name" value="PPIase_dom_sf"/>
</dbReference>
<dbReference type="Pfam" id="PF13624">
    <property type="entry name" value="SurA_N_3"/>
    <property type="match status" value="1"/>
</dbReference>
<dbReference type="Proteomes" id="UP000189674">
    <property type="component" value="Chromosome"/>
</dbReference>
<evidence type="ECO:0000259" key="4">
    <source>
        <dbReference type="PROSITE" id="PS50198"/>
    </source>
</evidence>
<dbReference type="Gene3D" id="1.10.4030.10">
    <property type="entry name" value="Porin chaperone SurA, peptide-binding domain"/>
    <property type="match status" value="1"/>
</dbReference>
<feature type="compositionally biased region" description="Low complexity" evidence="2">
    <location>
        <begin position="365"/>
        <end position="375"/>
    </location>
</feature>
<feature type="domain" description="PpiC" evidence="4">
    <location>
        <begin position="214"/>
        <end position="314"/>
    </location>
</feature>
<evidence type="ECO:0000256" key="2">
    <source>
        <dbReference type="SAM" id="MobiDB-lite"/>
    </source>
</evidence>
<dbReference type="Pfam" id="PF13616">
    <property type="entry name" value="Rotamase_3"/>
    <property type="match status" value="1"/>
</dbReference>
<accession>A0A1U9NH80</accession>
<evidence type="ECO:0000313" key="5">
    <source>
        <dbReference type="EMBL" id="AQT67127.1"/>
    </source>
</evidence>
<dbReference type="EMBL" id="CP019791">
    <property type="protein sequence ID" value="AQT67127.1"/>
    <property type="molecule type" value="Genomic_DNA"/>
</dbReference>
<feature type="chain" id="PRO_5012550050" evidence="3">
    <location>
        <begin position="24"/>
        <end position="384"/>
    </location>
</feature>
<feature type="signal peptide" evidence="3">
    <location>
        <begin position="1"/>
        <end position="23"/>
    </location>
</feature>
<keyword evidence="6" id="KW-1185">Reference proteome</keyword>
<evidence type="ECO:0000256" key="1">
    <source>
        <dbReference type="PROSITE-ProRule" id="PRU00278"/>
    </source>
</evidence>
<dbReference type="PANTHER" id="PTHR47245">
    <property type="entry name" value="PEPTIDYLPROLYL ISOMERASE"/>
    <property type="match status" value="1"/>
</dbReference>
<gene>
    <name evidence="5" type="primary">prsA1_2</name>
    <name evidence="5" type="ORF">STSP2_00268</name>
</gene>
<dbReference type="RefSeq" id="WP_146659114.1">
    <property type="nucleotide sequence ID" value="NZ_CP019791.1"/>
</dbReference>
<keyword evidence="1 5" id="KW-0413">Isomerase</keyword>
<proteinExistence type="predicted"/>
<dbReference type="SUPFAM" id="SSF54534">
    <property type="entry name" value="FKBP-like"/>
    <property type="match status" value="1"/>
</dbReference>
<dbReference type="PANTHER" id="PTHR47245:SF2">
    <property type="entry name" value="PEPTIDYL-PROLYL CIS-TRANS ISOMERASE HP_0175-RELATED"/>
    <property type="match status" value="1"/>
</dbReference>
<dbReference type="AlphaFoldDB" id="A0A1U9NH80"/>
<dbReference type="InterPro" id="IPR027304">
    <property type="entry name" value="Trigger_fact/SurA_dom_sf"/>
</dbReference>
<keyword evidence="3" id="KW-0732">Signal</keyword>
<dbReference type="EC" id="5.2.1.8" evidence="5"/>
<dbReference type="InterPro" id="IPR050245">
    <property type="entry name" value="PrsA_foldase"/>
</dbReference>
<dbReference type="PROSITE" id="PS50198">
    <property type="entry name" value="PPIC_PPIASE_2"/>
    <property type="match status" value="1"/>
</dbReference>
<dbReference type="GO" id="GO:0003755">
    <property type="term" value="F:peptidyl-prolyl cis-trans isomerase activity"/>
    <property type="evidence" value="ECO:0007669"/>
    <property type="project" value="UniProtKB-KW"/>
</dbReference>
<sequence precursor="true">MRLKYWVISVVLMFAVGQAAVFAAEGEKAKECEGGSCPLTKKADCEKQECPEGGKEKCDKDCDKCGTSECPKVMATVNGDAITVAELDKQLEPQFEQYKKMGREVTDRIKNMMRFRAAQGKITEKLIAEQIEEEGIKVTEKDIDAKIAELAEQNNMTVEEFLKAQEERAGVSEKEFRKRAKLGTGFEKLMEKVSAKEDLGVSEEKAKEVYMNQPVQVQASHILIDTREKDEAAKAEAKKEIEAILADVKDGGDFAEIAKEKSDCPSGQRGGDLGFFTKEKMVPAFSNAAFAMEVGEVSDVVETQFGYHIIKVTDRKAPDASKFDEEKEQIMAQEEQKNKSQFAQTYIQNLAENAEIEWNEEYDPRQQMPQRPAQPVSKGGAQDK</sequence>
<dbReference type="InterPro" id="IPR000297">
    <property type="entry name" value="PPIase_PpiC"/>
</dbReference>
<dbReference type="OrthoDB" id="14196at2"/>
<dbReference type="KEGG" id="alus:STSP2_00268"/>
<dbReference type="Gene3D" id="3.10.50.40">
    <property type="match status" value="1"/>
</dbReference>
<dbReference type="STRING" id="1936003.STSP2_00268"/>
<feature type="region of interest" description="Disordered" evidence="2">
    <location>
        <begin position="357"/>
        <end position="384"/>
    </location>
</feature>
<dbReference type="SUPFAM" id="SSF109998">
    <property type="entry name" value="Triger factor/SurA peptide-binding domain-like"/>
    <property type="match status" value="1"/>
</dbReference>